<evidence type="ECO:0000256" key="1">
    <source>
        <dbReference type="SAM" id="MobiDB-lite"/>
    </source>
</evidence>
<proteinExistence type="predicted"/>
<name>A0A813IH64_POLGL</name>
<feature type="non-terminal residue" evidence="2">
    <location>
        <position position="246"/>
    </location>
</feature>
<accession>A0A813IH64</accession>
<feature type="region of interest" description="Disordered" evidence="1">
    <location>
        <begin position="1"/>
        <end position="42"/>
    </location>
</feature>
<evidence type="ECO:0000313" key="3">
    <source>
        <dbReference type="Proteomes" id="UP000626109"/>
    </source>
</evidence>
<dbReference type="Proteomes" id="UP000626109">
    <property type="component" value="Unassembled WGS sequence"/>
</dbReference>
<evidence type="ECO:0000313" key="2">
    <source>
        <dbReference type="EMBL" id="CAE8649476.1"/>
    </source>
</evidence>
<dbReference type="AlphaFoldDB" id="A0A813IH64"/>
<comment type="caution">
    <text evidence="2">The sequence shown here is derived from an EMBL/GenBank/DDBJ whole genome shotgun (WGS) entry which is preliminary data.</text>
</comment>
<sequence length="246" mass="27201">ARDWPTRGAKRFNRRDQLEQQLQRAAREVERSRRAEAELSRPQDLKRAQVFEPLAPLAVPSYLEAYGYSARDAEAWLARPGSLAQPKLSLAVLGHEERDGHTLYLIACAVAEEGLPPLDWQVGKRLTSLREDLHDSVKEAFGENYARHFANTPFALKGGLPGTTARLSAWFASLAALANSGEAGPSVVALVLQFLEVPQAKERSSREDDTDDIEISIPEISIPVEDECQKLKTKPMPGSTIIHTVP</sequence>
<reference evidence="2" key="1">
    <citation type="submission" date="2021-02" db="EMBL/GenBank/DDBJ databases">
        <authorList>
            <person name="Dougan E. K."/>
            <person name="Rhodes N."/>
            <person name="Thang M."/>
            <person name="Chan C."/>
        </authorList>
    </citation>
    <scope>NUCLEOTIDE SEQUENCE</scope>
</reference>
<organism evidence="2 3">
    <name type="scientific">Polarella glacialis</name>
    <name type="common">Dinoflagellate</name>
    <dbReference type="NCBI Taxonomy" id="89957"/>
    <lineage>
        <taxon>Eukaryota</taxon>
        <taxon>Sar</taxon>
        <taxon>Alveolata</taxon>
        <taxon>Dinophyceae</taxon>
        <taxon>Suessiales</taxon>
        <taxon>Suessiaceae</taxon>
        <taxon>Polarella</taxon>
    </lineage>
</organism>
<gene>
    <name evidence="2" type="ORF">PGLA2088_LOCUS7454</name>
</gene>
<dbReference type="EMBL" id="CAJNNW010007732">
    <property type="protein sequence ID" value="CAE8649476.1"/>
    <property type="molecule type" value="Genomic_DNA"/>
</dbReference>
<protein>
    <submittedName>
        <fullName evidence="2">Uncharacterized protein</fullName>
    </submittedName>
</protein>
<feature type="compositionally biased region" description="Basic and acidic residues" evidence="1">
    <location>
        <begin position="25"/>
        <end position="42"/>
    </location>
</feature>